<comment type="caution">
    <text evidence="1">The sequence shown here is derived from an EMBL/GenBank/DDBJ whole genome shotgun (WGS) entry which is preliminary data.</text>
</comment>
<protein>
    <submittedName>
        <fullName evidence="1">Uncharacterized protein</fullName>
    </submittedName>
</protein>
<evidence type="ECO:0000313" key="2">
    <source>
        <dbReference type="Proteomes" id="UP000192578"/>
    </source>
</evidence>
<sequence>MQESRFPMLRLPMTLPRRELAALPIRESETAAAFSWRIISLHCWRASKLRGNAVNTFGIDSRRFLMAGLRAYEKN</sequence>
<name>A0A9X6NC79_HYPEX</name>
<evidence type="ECO:0000313" key="1">
    <source>
        <dbReference type="EMBL" id="OWA51480.1"/>
    </source>
</evidence>
<keyword evidence="2" id="KW-1185">Reference proteome</keyword>
<proteinExistence type="predicted"/>
<dbReference type="EMBL" id="MTYJ01000228">
    <property type="protein sequence ID" value="OWA51480.1"/>
    <property type="molecule type" value="Genomic_DNA"/>
</dbReference>
<organism evidence="1 2">
    <name type="scientific">Hypsibius exemplaris</name>
    <name type="common">Freshwater tardigrade</name>
    <dbReference type="NCBI Taxonomy" id="2072580"/>
    <lineage>
        <taxon>Eukaryota</taxon>
        <taxon>Metazoa</taxon>
        <taxon>Ecdysozoa</taxon>
        <taxon>Tardigrada</taxon>
        <taxon>Eutardigrada</taxon>
        <taxon>Parachela</taxon>
        <taxon>Hypsibioidea</taxon>
        <taxon>Hypsibiidae</taxon>
        <taxon>Hypsibius</taxon>
    </lineage>
</organism>
<dbReference type="Proteomes" id="UP000192578">
    <property type="component" value="Unassembled WGS sequence"/>
</dbReference>
<accession>A0A9X6NC79</accession>
<gene>
    <name evidence="1" type="ORF">BV898_15961</name>
</gene>
<dbReference type="AlphaFoldDB" id="A0A9X6NC79"/>
<reference evidence="2" key="1">
    <citation type="submission" date="2017-01" db="EMBL/GenBank/DDBJ databases">
        <title>Comparative genomics of anhydrobiosis in the tardigrade Hypsibius dujardini.</title>
        <authorList>
            <person name="Yoshida Y."/>
            <person name="Koutsovoulos G."/>
            <person name="Laetsch D."/>
            <person name="Stevens L."/>
            <person name="Kumar S."/>
            <person name="Horikawa D."/>
            <person name="Ishino K."/>
            <person name="Komine S."/>
            <person name="Tomita M."/>
            <person name="Blaxter M."/>
            <person name="Arakawa K."/>
        </authorList>
    </citation>
    <scope>NUCLEOTIDE SEQUENCE [LARGE SCALE GENOMIC DNA]</scope>
    <source>
        <strain evidence="2">Z151</strain>
    </source>
</reference>